<evidence type="ECO:0000256" key="1">
    <source>
        <dbReference type="SAM" id="MobiDB-lite"/>
    </source>
</evidence>
<reference evidence="2" key="1">
    <citation type="submission" date="2022-07" db="EMBL/GenBank/DDBJ databases">
        <title>Phylogenomic reconstructions and comparative analyses of Kickxellomycotina fungi.</title>
        <authorList>
            <person name="Reynolds N.K."/>
            <person name="Stajich J.E."/>
            <person name="Barry K."/>
            <person name="Grigoriev I.V."/>
            <person name="Crous P."/>
            <person name="Smith M.E."/>
        </authorList>
    </citation>
    <scope>NUCLEOTIDE SEQUENCE</scope>
    <source>
        <strain evidence="2">RSA 1196</strain>
    </source>
</reference>
<sequence>MVQALKRKHADEATAQEEPVERKRFLSMLPFNIPTPQLTPRLSLEEEHSPNHPLQQEYLKHVAMDTDDLPCNAPQVLSTSAPPQPPPVTTDSNPREVPLPAVAHEGGRPYRSWSSCLFSSEAEVYF</sequence>
<protein>
    <submittedName>
        <fullName evidence="2">Uncharacterized protein</fullName>
    </submittedName>
</protein>
<feature type="region of interest" description="Disordered" evidence="1">
    <location>
        <begin position="1"/>
        <end position="21"/>
    </location>
</feature>
<dbReference type="Proteomes" id="UP001150925">
    <property type="component" value="Unassembled WGS sequence"/>
</dbReference>
<name>A0A9W8E8K7_9FUNG</name>
<comment type="caution">
    <text evidence="2">The sequence shown here is derived from an EMBL/GenBank/DDBJ whole genome shotgun (WGS) entry which is preliminary data.</text>
</comment>
<dbReference type="AlphaFoldDB" id="A0A9W8E8K7"/>
<gene>
    <name evidence="2" type="ORF">IWQ62_001075</name>
</gene>
<dbReference type="EMBL" id="JANBPY010000145">
    <property type="protein sequence ID" value="KAJ1968715.1"/>
    <property type="molecule type" value="Genomic_DNA"/>
</dbReference>
<accession>A0A9W8E8K7</accession>
<keyword evidence="3" id="KW-1185">Reference proteome</keyword>
<proteinExistence type="predicted"/>
<organism evidence="2 3">
    <name type="scientific">Dispira parvispora</name>
    <dbReference type="NCBI Taxonomy" id="1520584"/>
    <lineage>
        <taxon>Eukaryota</taxon>
        <taxon>Fungi</taxon>
        <taxon>Fungi incertae sedis</taxon>
        <taxon>Zoopagomycota</taxon>
        <taxon>Kickxellomycotina</taxon>
        <taxon>Dimargaritomycetes</taxon>
        <taxon>Dimargaritales</taxon>
        <taxon>Dimargaritaceae</taxon>
        <taxon>Dispira</taxon>
    </lineage>
</organism>
<evidence type="ECO:0000313" key="3">
    <source>
        <dbReference type="Proteomes" id="UP001150925"/>
    </source>
</evidence>
<dbReference type="OrthoDB" id="10417204at2759"/>
<feature type="region of interest" description="Disordered" evidence="1">
    <location>
        <begin position="67"/>
        <end position="104"/>
    </location>
</feature>
<evidence type="ECO:0000313" key="2">
    <source>
        <dbReference type="EMBL" id="KAJ1968715.1"/>
    </source>
</evidence>